<evidence type="ECO:0000256" key="3">
    <source>
        <dbReference type="ARBA" id="ARBA00012438"/>
    </source>
</evidence>
<dbReference type="InterPro" id="IPR036097">
    <property type="entry name" value="HisK_dim/P_sf"/>
</dbReference>
<gene>
    <name evidence="9" type="ORF">DQQ01_02075</name>
</gene>
<dbReference type="FunFam" id="3.30.565.10:FF:000006">
    <property type="entry name" value="Sensor histidine kinase WalK"/>
    <property type="match status" value="1"/>
</dbReference>
<dbReference type="Pfam" id="PF02518">
    <property type="entry name" value="HATPase_c"/>
    <property type="match status" value="1"/>
</dbReference>
<dbReference type="Gene3D" id="3.30.565.10">
    <property type="entry name" value="Histidine kinase-like ATPase, C-terminal domain"/>
    <property type="match status" value="1"/>
</dbReference>
<evidence type="ECO:0000256" key="1">
    <source>
        <dbReference type="ARBA" id="ARBA00000085"/>
    </source>
</evidence>
<name>A0A2Z4U7V4_9FIRM</name>
<dbReference type="SUPFAM" id="SSF47384">
    <property type="entry name" value="Homodimeric domain of signal transducing histidine kinase"/>
    <property type="match status" value="1"/>
</dbReference>
<dbReference type="EC" id="2.7.13.3" evidence="3"/>
<comment type="catalytic activity">
    <reaction evidence="1">
        <text>ATP + protein L-histidine = ADP + protein N-phospho-L-histidine.</text>
        <dbReference type="EC" id="2.7.13.3"/>
    </reaction>
</comment>
<keyword evidence="7" id="KW-0902">Two-component regulatory system</keyword>
<sequence>MSSRNITPDYKTLYQELQAQHQFTLSQISHEIRNPVALINSFLQLLENHHPEISQDYCWDKIIENMDFLKALLNEFSAFNNSGRLHMQKLELAPLFHEIIASVTPACQKQNISISLTTDSSIPPIYADKTKLQQLILNLLRNSMEAMDSKGSIVCSLTADHDMVHISVKDTGEGIPDDYRSTLFEPFITHKQEGTGLGLAICKRIVIAHGGTISYTSAPNKGTEFKILLPIA</sequence>
<dbReference type="Proteomes" id="UP000250003">
    <property type="component" value="Chromosome"/>
</dbReference>
<dbReference type="SUPFAM" id="SSF55874">
    <property type="entry name" value="ATPase domain of HSP90 chaperone/DNA topoisomerase II/histidine kinase"/>
    <property type="match status" value="1"/>
</dbReference>
<dbReference type="Gene3D" id="1.10.287.130">
    <property type="match status" value="1"/>
</dbReference>
<evidence type="ECO:0000313" key="9">
    <source>
        <dbReference type="EMBL" id="AWY97135.1"/>
    </source>
</evidence>
<protein>
    <recommendedName>
        <fullName evidence="3">histidine kinase</fullName>
        <ecNumber evidence="3">2.7.13.3</ecNumber>
    </recommendedName>
</protein>
<dbReference type="Pfam" id="PF00512">
    <property type="entry name" value="HisKA"/>
    <property type="match status" value="1"/>
</dbReference>
<dbReference type="InterPro" id="IPR005467">
    <property type="entry name" value="His_kinase_dom"/>
</dbReference>
<keyword evidence="10" id="KW-1185">Reference proteome</keyword>
<dbReference type="AlphaFoldDB" id="A0A2Z4U7V4"/>
<dbReference type="EMBL" id="CP030280">
    <property type="protein sequence ID" value="AWY97135.1"/>
    <property type="molecule type" value="Genomic_DNA"/>
</dbReference>
<organism evidence="9 10">
    <name type="scientific">Blautia argi</name>
    <dbReference type="NCBI Taxonomy" id="1912897"/>
    <lineage>
        <taxon>Bacteria</taxon>
        <taxon>Bacillati</taxon>
        <taxon>Bacillota</taxon>
        <taxon>Clostridia</taxon>
        <taxon>Lachnospirales</taxon>
        <taxon>Lachnospiraceae</taxon>
        <taxon>Blautia</taxon>
    </lineage>
</organism>
<evidence type="ECO:0000256" key="7">
    <source>
        <dbReference type="ARBA" id="ARBA00023012"/>
    </source>
</evidence>
<dbReference type="InterPro" id="IPR004358">
    <property type="entry name" value="Sig_transdc_His_kin-like_C"/>
</dbReference>
<evidence type="ECO:0000259" key="8">
    <source>
        <dbReference type="PROSITE" id="PS50109"/>
    </source>
</evidence>
<dbReference type="PRINTS" id="PR00344">
    <property type="entry name" value="BCTRLSENSOR"/>
</dbReference>
<dbReference type="GO" id="GO:0000155">
    <property type="term" value="F:phosphorelay sensor kinase activity"/>
    <property type="evidence" value="ECO:0007669"/>
    <property type="project" value="InterPro"/>
</dbReference>
<proteinExistence type="predicted"/>
<dbReference type="InterPro" id="IPR003594">
    <property type="entry name" value="HATPase_dom"/>
</dbReference>
<feature type="domain" description="Histidine kinase" evidence="8">
    <location>
        <begin position="27"/>
        <end position="232"/>
    </location>
</feature>
<dbReference type="PANTHER" id="PTHR43547:SF2">
    <property type="entry name" value="HYBRID SIGNAL TRANSDUCTION HISTIDINE KINASE C"/>
    <property type="match status" value="1"/>
</dbReference>
<dbReference type="KEGG" id="blau:DQQ01_02075"/>
<evidence type="ECO:0000256" key="4">
    <source>
        <dbReference type="ARBA" id="ARBA00022553"/>
    </source>
</evidence>
<dbReference type="SMART" id="SM00388">
    <property type="entry name" value="HisKA"/>
    <property type="match status" value="1"/>
</dbReference>
<evidence type="ECO:0000256" key="2">
    <source>
        <dbReference type="ARBA" id="ARBA00004370"/>
    </source>
</evidence>
<evidence type="ECO:0000256" key="6">
    <source>
        <dbReference type="ARBA" id="ARBA00022777"/>
    </source>
</evidence>
<reference evidence="10" key="1">
    <citation type="submission" date="2018-06" db="EMBL/GenBank/DDBJ databases">
        <title>Description of Blautia argi sp. nov., a new anaerobic isolated from dog feces.</title>
        <authorList>
            <person name="Chang Y.-H."/>
            <person name="Paek J."/>
            <person name="Shin Y."/>
        </authorList>
    </citation>
    <scope>NUCLEOTIDE SEQUENCE [LARGE SCALE GENOMIC DNA]</scope>
    <source>
        <strain evidence="10">KCTC 15426</strain>
    </source>
</reference>
<accession>A0A2Z4U7V4</accession>
<keyword evidence="5" id="KW-0808">Transferase</keyword>
<dbReference type="CDD" id="cd00082">
    <property type="entry name" value="HisKA"/>
    <property type="match status" value="1"/>
</dbReference>
<dbReference type="InterPro" id="IPR003661">
    <property type="entry name" value="HisK_dim/P_dom"/>
</dbReference>
<dbReference type="InterPro" id="IPR036890">
    <property type="entry name" value="HATPase_C_sf"/>
</dbReference>
<dbReference type="OrthoDB" id="9815750at2"/>
<dbReference type="PROSITE" id="PS50109">
    <property type="entry name" value="HIS_KIN"/>
    <property type="match status" value="1"/>
</dbReference>
<evidence type="ECO:0000256" key="5">
    <source>
        <dbReference type="ARBA" id="ARBA00022679"/>
    </source>
</evidence>
<dbReference type="SMART" id="SM00387">
    <property type="entry name" value="HATPase_c"/>
    <property type="match status" value="1"/>
</dbReference>
<dbReference type="GO" id="GO:0016020">
    <property type="term" value="C:membrane"/>
    <property type="evidence" value="ECO:0007669"/>
    <property type="project" value="UniProtKB-SubCell"/>
</dbReference>
<keyword evidence="4" id="KW-0597">Phosphoprotein</keyword>
<evidence type="ECO:0000313" key="10">
    <source>
        <dbReference type="Proteomes" id="UP000250003"/>
    </source>
</evidence>
<comment type="subcellular location">
    <subcellularLocation>
        <location evidence="2">Membrane</location>
    </subcellularLocation>
</comment>
<keyword evidence="6 9" id="KW-0418">Kinase</keyword>
<dbReference type="RefSeq" id="WP_111918001.1">
    <property type="nucleotide sequence ID" value="NZ_CAUWHR010000003.1"/>
</dbReference>
<dbReference type="PANTHER" id="PTHR43547">
    <property type="entry name" value="TWO-COMPONENT HISTIDINE KINASE"/>
    <property type="match status" value="1"/>
</dbReference>